<keyword evidence="2 11" id="KW-0812">Transmembrane</keyword>
<feature type="domain" description="Fe2OG dioxygenase" evidence="12">
    <location>
        <begin position="427"/>
        <end position="540"/>
    </location>
</feature>
<dbReference type="eggNOG" id="KOG2731">
    <property type="taxonomic scope" value="Eukaryota"/>
</dbReference>
<dbReference type="GO" id="GO:0005216">
    <property type="term" value="F:monoatomic ion channel activity"/>
    <property type="evidence" value="ECO:0007669"/>
    <property type="project" value="InterPro"/>
</dbReference>
<dbReference type="Proteomes" id="UP000095282">
    <property type="component" value="Unplaced"/>
</dbReference>
<reference evidence="14" key="1">
    <citation type="submission" date="2016-11" db="UniProtKB">
        <authorList>
            <consortium name="WormBaseParasite"/>
        </authorList>
    </citation>
    <scope>IDENTIFICATION</scope>
</reference>
<keyword evidence="5 11" id="KW-1133">Transmembrane helix</keyword>
<dbReference type="Gene3D" id="2.60.120.590">
    <property type="entry name" value="Alpha-ketoglutarate-dependent dioxygenase AlkB-like"/>
    <property type="match status" value="1"/>
</dbReference>
<proteinExistence type="predicted"/>
<dbReference type="GO" id="GO:0035513">
    <property type="term" value="P:oxidative RNA demethylation"/>
    <property type="evidence" value="ECO:0007669"/>
    <property type="project" value="TreeGrafter"/>
</dbReference>
<evidence type="ECO:0000256" key="8">
    <source>
        <dbReference type="ARBA" id="ARBA00023136"/>
    </source>
</evidence>
<feature type="binding site" evidence="9">
    <location>
        <position position="445"/>
    </location>
    <ligand>
        <name>Fe cation</name>
        <dbReference type="ChEBI" id="CHEBI:24875"/>
        <note>catalytic</note>
    </ligand>
</feature>
<dbReference type="SUPFAM" id="SSF51197">
    <property type="entry name" value="Clavaminate synthase-like"/>
    <property type="match status" value="1"/>
</dbReference>
<dbReference type="GO" id="GO:0035516">
    <property type="term" value="F:broad specificity oxidative DNA demethylase activity"/>
    <property type="evidence" value="ECO:0007669"/>
    <property type="project" value="TreeGrafter"/>
</dbReference>
<evidence type="ECO:0000256" key="11">
    <source>
        <dbReference type="SAM" id="Phobius"/>
    </source>
</evidence>
<comment type="cofactor">
    <cofactor evidence="9">
        <name>Fe(2+)</name>
        <dbReference type="ChEBI" id="CHEBI:29033"/>
    </cofactor>
    <text evidence="9">Binds 1 Fe(2+) ion per subunit.</text>
</comment>
<dbReference type="GO" id="GO:0008198">
    <property type="term" value="F:ferrous iron binding"/>
    <property type="evidence" value="ECO:0007669"/>
    <property type="project" value="TreeGrafter"/>
</dbReference>
<evidence type="ECO:0000313" key="13">
    <source>
        <dbReference type="Proteomes" id="UP000095282"/>
    </source>
</evidence>
<dbReference type="SUPFAM" id="SSF81324">
    <property type="entry name" value="Voltage-gated potassium channels"/>
    <property type="match status" value="1"/>
</dbReference>
<dbReference type="AlphaFoldDB" id="A0A1I7TQG1"/>
<feature type="compositionally biased region" description="Basic and acidic residues" evidence="10">
    <location>
        <begin position="36"/>
        <end position="49"/>
    </location>
</feature>
<evidence type="ECO:0000256" key="2">
    <source>
        <dbReference type="ARBA" id="ARBA00022692"/>
    </source>
</evidence>
<evidence type="ECO:0000256" key="9">
    <source>
        <dbReference type="PIRSR" id="PIRSR604574-2"/>
    </source>
</evidence>
<keyword evidence="13" id="KW-1185">Reference proteome</keyword>
<dbReference type="GO" id="GO:0005737">
    <property type="term" value="C:cytoplasm"/>
    <property type="evidence" value="ECO:0007669"/>
    <property type="project" value="TreeGrafter"/>
</dbReference>
<dbReference type="InterPro" id="IPR005123">
    <property type="entry name" value="Oxoglu/Fe-dep_dioxygenase_dom"/>
</dbReference>
<feature type="compositionally biased region" description="Polar residues" evidence="10">
    <location>
        <begin position="96"/>
        <end position="109"/>
    </location>
</feature>
<dbReference type="PROSITE" id="PS51471">
    <property type="entry name" value="FE2OG_OXY"/>
    <property type="match status" value="1"/>
</dbReference>
<feature type="region of interest" description="Disordered" evidence="10">
    <location>
        <begin position="1"/>
        <end position="61"/>
    </location>
</feature>
<comment type="subcellular location">
    <subcellularLocation>
        <location evidence="1">Membrane</location>
        <topology evidence="1">Multi-pass membrane protein</topology>
    </subcellularLocation>
</comment>
<dbReference type="InterPro" id="IPR027450">
    <property type="entry name" value="AlkB-like"/>
</dbReference>
<evidence type="ECO:0000256" key="10">
    <source>
        <dbReference type="SAM" id="MobiDB-lite"/>
    </source>
</evidence>
<evidence type="ECO:0000256" key="7">
    <source>
        <dbReference type="ARBA" id="ARBA00023004"/>
    </source>
</evidence>
<keyword evidence="8 11" id="KW-0472">Membrane</keyword>
<dbReference type="InterPro" id="IPR037151">
    <property type="entry name" value="AlkB-like_sf"/>
</dbReference>
<dbReference type="GO" id="GO:0016020">
    <property type="term" value="C:membrane"/>
    <property type="evidence" value="ECO:0007669"/>
    <property type="project" value="UniProtKB-SubCell"/>
</dbReference>
<keyword evidence="6" id="KW-0560">Oxidoreductase</keyword>
<dbReference type="Gene3D" id="1.10.287.70">
    <property type="match status" value="1"/>
</dbReference>
<feature type="compositionally biased region" description="Basic and acidic residues" evidence="10">
    <location>
        <begin position="83"/>
        <end position="95"/>
    </location>
</feature>
<dbReference type="PANTHER" id="PTHR16557:SF2">
    <property type="entry name" value="NUCLEIC ACID DIOXYGENASE ALKBH1"/>
    <property type="match status" value="1"/>
</dbReference>
<feature type="transmembrane region" description="Helical" evidence="11">
    <location>
        <begin position="189"/>
        <end position="211"/>
    </location>
</feature>
<organism evidence="13 14">
    <name type="scientific">Caenorhabditis tropicalis</name>
    <dbReference type="NCBI Taxonomy" id="1561998"/>
    <lineage>
        <taxon>Eukaryota</taxon>
        <taxon>Metazoa</taxon>
        <taxon>Ecdysozoa</taxon>
        <taxon>Nematoda</taxon>
        <taxon>Chromadorea</taxon>
        <taxon>Rhabditida</taxon>
        <taxon>Rhabditina</taxon>
        <taxon>Rhabditomorpha</taxon>
        <taxon>Rhabditoidea</taxon>
        <taxon>Rhabditidae</taxon>
        <taxon>Peloderinae</taxon>
        <taxon>Caenorhabditis</taxon>
    </lineage>
</organism>
<keyword evidence="3 9" id="KW-0479">Metal-binding</keyword>
<evidence type="ECO:0000313" key="14">
    <source>
        <dbReference type="WBParaSite" id="Csp11.Scaffold629.g10752.t1"/>
    </source>
</evidence>
<feature type="binding site" evidence="9">
    <location>
        <position position="500"/>
    </location>
    <ligand>
        <name>Fe cation</name>
        <dbReference type="ChEBI" id="CHEBI:24875"/>
        <note>catalytic</note>
    </ligand>
</feature>
<evidence type="ECO:0000256" key="3">
    <source>
        <dbReference type="ARBA" id="ARBA00022723"/>
    </source>
</evidence>
<keyword evidence="4" id="KW-0223">Dioxygenase</keyword>
<name>A0A1I7TQG1_9PELO</name>
<dbReference type="STRING" id="1561998.A0A1I7TQG1"/>
<dbReference type="WBParaSite" id="Csp11.Scaffold629.g10752.t1">
    <property type="protein sequence ID" value="Csp11.Scaffold629.g10752.t1"/>
    <property type="gene ID" value="Csp11.Scaffold629.g10752"/>
</dbReference>
<sequence length="541" mass="63240">MFSTFNFEEGPPPADPPKRINRKDRSVKYLRALSAQKDRQQHVPPRSDQEPSTSEQLAPVINASLPRPGILRVMFRNWISAMEHDERESEPDRDPTTTNAEVTHTGNTGEQRDILPSPPIFVPHVTGWAQVKAVCKDTWLKLRYFYVSENSVFYYYWTGIISIGTIWNMFAMVIFIFDDVHDGYFKQWLYVNLFFDFLFFLDCVVGARMTFDLEGNEVKETTKMFKNYRGSNRFKLDALCLFPIDAFLILDSHKSMLRLVRVFKAYRLYEFIQLTQRRTNFPHFMKILFLLLSCLTLFHWNACIYFRFSLAEGLTEDDENAFGFSYYKVFDPRFPTCDAYHDEGCMYPEEPDIMDIRAVRWDRRKEMYAFWQSNDPSLLQKSLRWTTLGVEYDWNTKQYPTNGRPVPEELYQLGNLISNSLKLGDMKPDATILNYYPPKSALSPHVDKSERSNAPLISMSLGQTAVYLSGALSLSEPPIPLWLRNGDFLIMHGEQRLVYHAIPCIGPKVEKMEFERDEETPMITDYLNCSRINFTIRQVNP</sequence>
<feature type="transmembrane region" description="Helical" evidence="11">
    <location>
        <begin position="287"/>
        <end position="308"/>
    </location>
</feature>
<dbReference type="Pfam" id="PF00520">
    <property type="entry name" value="Ion_trans"/>
    <property type="match status" value="1"/>
</dbReference>
<evidence type="ECO:0000259" key="12">
    <source>
        <dbReference type="PROSITE" id="PS51471"/>
    </source>
</evidence>
<evidence type="ECO:0000256" key="6">
    <source>
        <dbReference type="ARBA" id="ARBA00023002"/>
    </source>
</evidence>
<dbReference type="eggNOG" id="KOG0500">
    <property type="taxonomic scope" value="Eukaryota"/>
</dbReference>
<dbReference type="GO" id="GO:0005634">
    <property type="term" value="C:nucleus"/>
    <property type="evidence" value="ECO:0007669"/>
    <property type="project" value="TreeGrafter"/>
</dbReference>
<keyword evidence="7 9" id="KW-0408">Iron</keyword>
<dbReference type="InterPro" id="IPR005821">
    <property type="entry name" value="Ion_trans_dom"/>
</dbReference>
<feature type="region of interest" description="Disordered" evidence="10">
    <location>
        <begin position="83"/>
        <end position="116"/>
    </location>
</feature>
<dbReference type="PANTHER" id="PTHR16557">
    <property type="entry name" value="ALKYLATED DNA REPAIR PROTEIN ALKB-RELATED"/>
    <property type="match status" value="1"/>
</dbReference>
<evidence type="ECO:0000256" key="4">
    <source>
        <dbReference type="ARBA" id="ARBA00022964"/>
    </source>
</evidence>
<dbReference type="Pfam" id="PF13532">
    <property type="entry name" value="2OG-FeII_Oxy_2"/>
    <property type="match status" value="1"/>
</dbReference>
<protein>
    <submittedName>
        <fullName evidence="14">Fe2OG dioxygenase domain-containing protein</fullName>
    </submittedName>
</protein>
<evidence type="ECO:0000256" key="5">
    <source>
        <dbReference type="ARBA" id="ARBA00022989"/>
    </source>
</evidence>
<dbReference type="GO" id="GO:0035515">
    <property type="term" value="F:oxidative RNA demethylase activity"/>
    <property type="evidence" value="ECO:0007669"/>
    <property type="project" value="TreeGrafter"/>
</dbReference>
<dbReference type="InterPro" id="IPR004574">
    <property type="entry name" value="Alkb"/>
</dbReference>
<evidence type="ECO:0000256" key="1">
    <source>
        <dbReference type="ARBA" id="ARBA00004141"/>
    </source>
</evidence>
<feature type="transmembrane region" description="Helical" evidence="11">
    <location>
        <begin position="154"/>
        <end position="177"/>
    </location>
</feature>
<feature type="binding site" evidence="9">
    <location>
        <position position="447"/>
    </location>
    <ligand>
        <name>Fe cation</name>
        <dbReference type="ChEBI" id="CHEBI:24875"/>
        <note>catalytic</note>
    </ligand>
</feature>
<accession>A0A1I7TQG1</accession>